<dbReference type="AlphaFoldDB" id="D5A7P1"/>
<protein>
    <submittedName>
        <fullName evidence="1">MIP20187p</fullName>
    </submittedName>
</protein>
<sequence>MWLARGVHERKESWKSWFFFDKGGQWRLALGTNGGSPDTWARVFLFAQRLRAHKGCGKLEKMGEICGKPMEREADVWGAMCPVAGADLPLVFISFSYEFCSCLPMHC</sequence>
<dbReference type="EMBL" id="BT122168">
    <property type="protein sequence ID" value="ADE41243.1"/>
    <property type="molecule type" value="mRNA"/>
</dbReference>
<name>D5A7P1_DROME</name>
<evidence type="ECO:0000313" key="1">
    <source>
        <dbReference type="EMBL" id="ADE41243.1"/>
    </source>
</evidence>
<proteinExistence type="evidence at transcript level"/>
<organism evidence="1">
    <name type="scientific">Drosophila melanogaster</name>
    <name type="common">Fruit fly</name>
    <dbReference type="NCBI Taxonomy" id="7227"/>
    <lineage>
        <taxon>Eukaryota</taxon>
        <taxon>Metazoa</taxon>
        <taxon>Ecdysozoa</taxon>
        <taxon>Arthropoda</taxon>
        <taxon>Hexapoda</taxon>
        <taxon>Insecta</taxon>
        <taxon>Pterygota</taxon>
        <taxon>Neoptera</taxon>
        <taxon>Endopterygota</taxon>
        <taxon>Diptera</taxon>
        <taxon>Brachycera</taxon>
        <taxon>Muscomorpha</taxon>
        <taxon>Ephydroidea</taxon>
        <taxon>Drosophilidae</taxon>
        <taxon>Drosophila</taxon>
        <taxon>Sophophora</taxon>
    </lineage>
</organism>
<reference evidence="1" key="1">
    <citation type="submission" date="2010-04" db="EMBL/GenBank/DDBJ databases">
        <authorList>
            <person name="Carlson J."/>
            <person name="Booth B."/>
            <person name="Frise E."/>
            <person name="Sandler J."/>
            <person name="Wan K."/>
            <person name="Yu C."/>
            <person name="Celniker S."/>
        </authorList>
    </citation>
    <scope>NUCLEOTIDE SEQUENCE</scope>
</reference>
<accession>D5A7P1</accession>